<sequence>MIFVSLIIGSVFLKTRLSFSLPGWWGIGTILILFFITTTIFIVERKRMPFLITIYVLIVLDTLLGIGSRIPGLAELLTQPISKSTALWVILIMGPIVALVCGFGTYRYIMRNESN</sequence>
<keyword evidence="5" id="KW-1185">Reference proteome</keyword>
<proteinExistence type="predicted"/>
<name>A0A2N9K8Z0_9LACO</name>
<dbReference type="Proteomes" id="UP000237923">
    <property type="component" value="Unassembled WGS sequence"/>
</dbReference>
<feature type="transmembrane region" description="Helical" evidence="1">
    <location>
        <begin position="23"/>
        <end position="43"/>
    </location>
</feature>
<dbReference type="EMBL" id="OKQR01000001">
    <property type="protein sequence ID" value="SPD91566.1"/>
    <property type="molecule type" value="Genomic_DNA"/>
</dbReference>
<keyword evidence="1" id="KW-0812">Transmembrane</keyword>
<keyword evidence="1" id="KW-0472">Membrane</keyword>
<dbReference type="AlphaFoldDB" id="A0A2N9K8Z0"/>
<reference evidence="3 4" key="1">
    <citation type="submission" date="2018-02" db="EMBL/GenBank/DDBJ databases">
        <authorList>
            <person name="Cohen D.B."/>
            <person name="Kent A.D."/>
        </authorList>
    </citation>
    <scope>NUCLEOTIDE SEQUENCE [LARGE SCALE GENOMIC DNA]</scope>
    <source>
        <strain evidence="3 4">CECT 9216</strain>
    </source>
</reference>
<dbReference type="Proteomes" id="UP000239237">
    <property type="component" value="Unassembled WGS sequence"/>
</dbReference>
<gene>
    <name evidence="2" type="ORF">LES8486_00547</name>
    <name evidence="3" type="ORF">LES9216_00694</name>
</gene>
<evidence type="ECO:0000256" key="1">
    <source>
        <dbReference type="SAM" id="Phobius"/>
    </source>
</evidence>
<evidence type="ECO:0000313" key="3">
    <source>
        <dbReference type="EMBL" id="SPE06791.1"/>
    </source>
</evidence>
<accession>A0A2N9K8Z0</accession>
<feature type="transmembrane region" description="Helical" evidence="1">
    <location>
        <begin position="87"/>
        <end position="109"/>
    </location>
</feature>
<evidence type="ECO:0000313" key="4">
    <source>
        <dbReference type="Proteomes" id="UP000237923"/>
    </source>
</evidence>
<organism evidence="3 4">
    <name type="scientific">Leuconostoc suionicum</name>
    <dbReference type="NCBI Taxonomy" id="1511761"/>
    <lineage>
        <taxon>Bacteria</taxon>
        <taxon>Bacillati</taxon>
        <taxon>Bacillota</taxon>
        <taxon>Bacilli</taxon>
        <taxon>Lactobacillales</taxon>
        <taxon>Lactobacillaceae</taxon>
        <taxon>Leuconostoc</taxon>
    </lineage>
</organism>
<reference evidence="2 5" key="2">
    <citation type="submission" date="2018-02" db="EMBL/GenBank/DDBJ databases">
        <authorList>
            <person name="Rodrigo-Torres L."/>
            <person name="Arahal R. D."/>
            <person name="Lucena T."/>
        </authorList>
    </citation>
    <scope>NUCLEOTIDE SEQUENCE [LARGE SCALE GENOMIC DNA]</scope>
    <source>
        <strain evidence="2 5">CECT 8486</strain>
    </source>
</reference>
<evidence type="ECO:0000313" key="2">
    <source>
        <dbReference type="EMBL" id="SPD91566.1"/>
    </source>
</evidence>
<dbReference type="EMBL" id="OKQU01000001">
    <property type="protein sequence ID" value="SPE06791.1"/>
    <property type="molecule type" value="Genomic_DNA"/>
</dbReference>
<feature type="transmembrane region" description="Helical" evidence="1">
    <location>
        <begin position="50"/>
        <end position="67"/>
    </location>
</feature>
<keyword evidence="1" id="KW-1133">Transmembrane helix</keyword>
<protein>
    <submittedName>
        <fullName evidence="3">Uncharacterized protein</fullName>
    </submittedName>
</protein>
<evidence type="ECO:0000313" key="5">
    <source>
        <dbReference type="Proteomes" id="UP000239237"/>
    </source>
</evidence>